<gene>
    <name evidence="1" type="ORF">BD410DRAFT_898490</name>
</gene>
<name>A0A4Y7Q4X1_9AGAM</name>
<dbReference type="OrthoDB" id="3250441at2759"/>
<evidence type="ECO:0008006" key="3">
    <source>
        <dbReference type="Google" id="ProtNLM"/>
    </source>
</evidence>
<organism evidence="1 2">
    <name type="scientific">Rickenella mellea</name>
    <dbReference type="NCBI Taxonomy" id="50990"/>
    <lineage>
        <taxon>Eukaryota</taxon>
        <taxon>Fungi</taxon>
        <taxon>Dikarya</taxon>
        <taxon>Basidiomycota</taxon>
        <taxon>Agaricomycotina</taxon>
        <taxon>Agaricomycetes</taxon>
        <taxon>Hymenochaetales</taxon>
        <taxon>Rickenellaceae</taxon>
        <taxon>Rickenella</taxon>
    </lineage>
</organism>
<dbReference type="SUPFAM" id="SSF56112">
    <property type="entry name" value="Protein kinase-like (PK-like)"/>
    <property type="match status" value="1"/>
</dbReference>
<evidence type="ECO:0000313" key="1">
    <source>
        <dbReference type="EMBL" id="TDL22222.1"/>
    </source>
</evidence>
<dbReference type="VEuPathDB" id="FungiDB:BD410DRAFT_898490"/>
<keyword evidence="2" id="KW-1185">Reference proteome</keyword>
<sequence>MESDLEHDACVMPDDARVKTFYRPPYGIGQALDIIVVTNPSPFAAQKAEADRLHSEYMKMLRSLLEPNSVPENCRNTDEVPIFFNHRSPSAEDLPTSLMHPALGRFRDNITRREPDQDDVRFTVNMCTSMSRDFNNETDRVEEFVSLLASHYKLHLHGLVIRKHSTGFSLLQGVHMVLHAESKSEQTSDLTMQKSVCFSTHLSGHDEMIVTSHRLPVFLVDLAGPLLLINTATYGSNNIVDTYPFALNLACSIFHTEQFCGVLDALKAGILELAGYYRNALLTTPSSQRQYPYFSSFKLGPNVPEVELTYVERLIPRAPCLVFLTQGSTRESPKQDFDYLGIAPAVIYFGELPGGWKVVVMECITTPFKLLSDCRMNERELLRPAIEAAVRTMHGARIVHGDLRGVNIYGDLTSEVVKIIDWDWDWADEAGKATYPLM</sequence>
<reference evidence="1 2" key="1">
    <citation type="submission" date="2018-06" db="EMBL/GenBank/DDBJ databases">
        <title>A transcriptomic atlas of mushroom development highlights an independent origin of complex multicellularity.</title>
        <authorList>
            <consortium name="DOE Joint Genome Institute"/>
            <person name="Krizsan K."/>
            <person name="Almasi E."/>
            <person name="Merenyi Z."/>
            <person name="Sahu N."/>
            <person name="Viragh M."/>
            <person name="Koszo T."/>
            <person name="Mondo S."/>
            <person name="Kiss B."/>
            <person name="Balint B."/>
            <person name="Kues U."/>
            <person name="Barry K."/>
            <person name="Hegedus J.C."/>
            <person name="Henrissat B."/>
            <person name="Johnson J."/>
            <person name="Lipzen A."/>
            <person name="Ohm R."/>
            <person name="Nagy I."/>
            <person name="Pangilinan J."/>
            <person name="Yan J."/>
            <person name="Xiong Y."/>
            <person name="Grigoriev I.V."/>
            <person name="Hibbett D.S."/>
            <person name="Nagy L.G."/>
        </authorList>
    </citation>
    <scope>NUCLEOTIDE SEQUENCE [LARGE SCALE GENOMIC DNA]</scope>
    <source>
        <strain evidence="1 2">SZMC22713</strain>
    </source>
</reference>
<dbReference type="EMBL" id="ML170176">
    <property type="protein sequence ID" value="TDL22222.1"/>
    <property type="molecule type" value="Genomic_DNA"/>
</dbReference>
<accession>A0A4Y7Q4X1</accession>
<dbReference type="AlphaFoldDB" id="A0A4Y7Q4X1"/>
<dbReference type="Proteomes" id="UP000294933">
    <property type="component" value="Unassembled WGS sequence"/>
</dbReference>
<protein>
    <recommendedName>
        <fullName evidence="3">Protein kinase domain-containing protein</fullName>
    </recommendedName>
</protein>
<dbReference type="InterPro" id="IPR011009">
    <property type="entry name" value="Kinase-like_dom_sf"/>
</dbReference>
<proteinExistence type="predicted"/>
<evidence type="ECO:0000313" key="2">
    <source>
        <dbReference type="Proteomes" id="UP000294933"/>
    </source>
</evidence>